<dbReference type="EMBL" id="JBHUGY010000033">
    <property type="protein sequence ID" value="MFD2055693.1"/>
    <property type="molecule type" value="Genomic_DNA"/>
</dbReference>
<evidence type="ECO:0000313" key="1">
    <source>
        <dbReference type="EMBL" id="MFD2055693.1"/>
    </source>
</evidence>
<organism evidence="1 2">
    <name type="scientific">Mesorhizobium calcicola</name>
    <dbReference type="NCBI Taxonomy" id="1300310"/>
    <lineage>
        <taxon>Bacteria</taxon>
        <taxon>Pseudomonadati</taxon>
        <taxon>Pseudomonadota</taxon>
        <taxon>Alphaproteobacteria</taxon>
        <taxon>Hyphomicrobiales</taxon>
        <taxon>Phyllobacteriaceae</taxon>
        <taxon>Mesorhizobium</taxon>
    </lineage>
</organism>
<dbReference type="RefSeq" id="WP_379022177.1">
    <property type="nucleotide sequence ID" value="NZ_JBHUGY010000033.1"/>
</dbReference>
<accession>A0ABW4WI02</accession>
<gene>
    <name evidence="1" type="ORF">ACFSQT_22290</name>
</gene>
<evidence type="ECO:0000313" key="2">
    <source>
        <dbReference type="Proteomes" id="UP001597349"/>
    </source>
</evidence>
<sequence length="165" mass="18477">MAVPQRGTSRPVGFRGVGRLAGLAYAQELIFRSRVPGEAKISELRWDCRQLKVALRALEEDTGIAELIRQVTTLQRVEISDAPERFFEVEMRGIVRLRNDRLMSPMAIGDYLSQVAPLPFSPDFRFGGQMTEALSHHLDLSVLDIRIDAPKSRSIVRTATVCIGQ</sequence>
<dbReference type="Proteomes" id="UP001597349">
    <property type="component" value="Unassembled WGS sequence"/>
</dbReference>
<proteinExistence type="predicted"/>
<protein>
    <submittedName>
        <fullName evidence="1">Uncharacterized protein</fullName>
    </submittedName>
</protein>
<comment type="caution">
    <text evidence="1">The sequence shown here is derived from an EMBL/GenBank/DDBJ whole genome shotgun (WGS) entry which is preliminary data.</text>
</comment>
<reference evidence="2" key="1">
    <citation type="journal article" date="2019" name="Int. J. Syst. Evol. Microbiol.">
        <title>The Global Catalogue of Microorganisms (GCM) 10K type strain sequencing project: providing services to taxonomists for standard genome sequencing and annotation.</title>
        <authorList>
            <consortium name="The Broad Institute Genomics Platform"/>
            <consortium name="The Broad Institute Genome Sequencing Center for Infectious Disease"/>
            <person name="Wu L."/>
            <person name="Ma J."/>
        </authorList>
    </citation>
    <scope>NUCLEOTIDE SEQUENCE [LARGE SCALE GENOMIC DNA]</scope>
    <source>
        <strain evidence="2">CGMCC 1.16226</strain>
    </source>
</reference>
<keyword evidence="2" id="KW-1185">Reference proteome</keyword>
<name>A0ABW4WI02_9HYPH</name>